<dbReference type="InterPro" id="IPR050764">
    <property type="entry name" value="CbbQ/NirQ/NorQ/GpvN"/>
</dbReference>
<dbReference type="Gene3D" id="3.40.50.300">
    <property type="entry name" value="P-loop containing nucleotide triphosphate hydrolases"/>
    <property type="match status" value="1"/>
</dbReference>
<protein>
    <submittedName>
        <fullName evidence="6">MoxR-like ATPase</fullName>
    </submittedName>
</protein>
<dbReference type="Pfam" id="PF07726">
    <property type="entry name" value="AAA_3"/>
    <property type="match status" value="1"/>
</dbReference>
<name>L0GVX0_9GAMM</name>
<comment type="similarity">
    <text evidence="3">Belongs to the MoxR family.</text>
</comment>
<dbReference type="Gene3D" id="1.10.8.80">
    <property type="entry name" value="Magnesium chelatase subunit I, C-Terminal domain"/>
    <property type="match status" value="1"/>
</dbReference>
<keyword evidence="2" id="KW-0067">ATP-binding</keyword>
<dbReference type="PATRIC" id="fig|765912.4.peg.645"/>
<dbReference type="AlphaFoldDB" id="L0GVX0"/>
<dbReference type="Pfam" id="PF17863">
    <property type="entry name" value="AAA_lid_2"/>
    <property type="match status" value="1"/>
</dbReference>
<dbReference type="STRING" id="765912.Thimo_0660"/>
<evidence type="ECO:0000256" key="1">
    <source>
        <dbReference type="ARBA" id="ARBA00022741"/>
    </source>
</evidence>
<dbReference type="PANTHER" id="PTHR42759:SF5">
    <property type="entry name" value="METHANOL DEHYDROGENASE REGULATOR"/>
    <property type="match status" value="1"/>
</dbReference>
<dbReference type="Proteomes" id="UP000010816">
    <property type="component" value="Chromosome"/>
</dbReference>
<accession>L0GVX0</accession>
<dbReference type="RefSeq" id="WP_015279647.1">
    <property type="nucleotide sequence ID" value="NC_019940.1"/>
</dbReference>
<keyword evidence="7" id="KW-1185">Reference proteome</keyword>
<dbReference type="KEGG" id="tmb:Thimo_0660"/>
<dbReference type="HOGENOM" id="CLU_034716_2_0_6"/>
<evidence type="ECO:0000313" key="6">
    <source>
        <dbReference type="EMBL" id="AGA89500.1"/>
    </source>
</evidence>
<dbReference type="InterPro" id="IPR041628">
    <property type="entry name" value="ChlI/MoxR_AAA_lid"/>
</dbReference>
<dbReference type="GO" id="GO:0016887">
    <property type="term" value="F:ATP hydrolysis activity"/>
    <property type="evidence" value="ECO:0007669"/>
    <property type="project" value="InterPro"/>
</dbReference>
<dbReference type="PIRSF" id="PIRSF002849">
    <property type="entry name" value="AAA_ATPase_chaperone_MoxR_prd"/>
    <property type="match status" value="1"/>
</dbReference>
<organism evidence="6 7">
    <name type="scientific">Thioflavicoccus mobilis 8321</name>
    <dbReference type="NCBI Taxonomy" id="765912"/>
    <lineage>
        <taxon>Bacteria</taxon>
        <taxon>Pseudomonadati</taxon>
        <taxon>Pseudomonadota</taxon>
        <taxon>Gammaproteobacteria</taxon>
        <taxon>Chromatiales</taxon>
        <taxon>Chromatiaceae</taxon>
        <taxon>Thioflavicoccus</taxon>
    </lineage>
</organism>
<reference evidence="6 7" key="1">
    <citation type="submission" date="2011-09" db="EMBL/GenBank/DDBJ databases">
        <title>Complete sequence of chromosome of Thioflavicoccus mobilis 8321.</title>
        <authorList>
            <consortium name="US DOE Joint Genome Institute"/>
            <person name="Lucas S."/>
            <person name="Han J."/>
            <person name="Lapidus A."/>
            <person name="Cheng J.-F."/>
            <person name="Goodwin L."/>
            <person name="Pitluck S."/>
            <person name="Peters L."/>
            <person name="Ovchinnikova G."/>
            <person name="Lu M."/>
            <person name="Detter J.C."/>
            <person name="Han C."/>
            <person name="Tapia R."/>
            <person name="Land M."/>
            <person name="Hauser L."/>
            <person name="Kyrpides N."/>
            <person name="Ivanova N."/>
            <person name="Pagani I."/>
            <person name="Vogl K."/>
            <person name="Liu Z."/>
            <person name="Imhoff J."/>
            <person name="Thiel V."/>
            <person name="Frigaard N.-U."/>
            <person name="Bryant D."/>
            <person name="Woyke T."/>
        </authorList>
    </citation>
    <scope>NUCLEOTIDE SEQUENCE [LARGE SCALE GENOMIC DNA]</scope>
    <source>
        <strain evidence="6 7">8321</strain>
    </source>
</reference>
<evidence type="ECO:0000256" key="2">
    <source>
        <dbReference type="ARBA" id="ARBA00022840"/>
    </source>
</evidence>
<sequence>MLTRTEEGVAARDPERPENGLAPVIEQIGRIILGKEEQIELALTCLLADGHLLIEDIPGLGKTVLAHALGKTLGLSYQRVQFTSDLLPGDVIGTSIYDKNKGTFVFTQGPVFTQLLLADEINRATPKCQSALLEAMEERQVSADGQTRELPAPFFVIATQNPTEQLGTFPLPESQLDRFLLCITMGYPDRSAELALLRGESRRKMLETLAPIVSADQLVAMQRRVETVKVSDAVLDYLYRIIDFTRTSEMFQVGLSTRAGLGLLRAAQAWALLHGQDRLLPGDIQKVLGPAVGHRLVPLAGRTPSHRIGAEIIAKVPVE</sequence>
<dbReference type="eggNOG" id="COG0714">
    <property type="taxonomic scope" value="Bacteria"/>
</dbReference>
<feature type="domain" description="ChlI/MoxR AAA lid" evidence="5">
    <location>
        <begin position="245"/>
        <end position="303"/>
    </location>
</feature>
<evidence type="ECO:0000256" key="3">
    <source>
        <dbReference type="ARBA" id="ARBA00061607"/>
    </source>
</evidence>
<dbReference type="PANTHER" id="PTHR42759">
    <property type="entry name" value="MOXR FAMILY PROTEIN"/>
    <property type="match status" value="1"/>
</dbReference>
<dbReference type="CDD" id="cd00009">
    <property type="entry name" value="AAA"/>
    <property type="match status" value="1"/>
</dbReference>
<dbReference type="EMBL" id="CP003051">
    <property type="protein sequence ID" value="AGA89500.1"/>
    <property type="molecule type" value="Genomic_DNA"/>
</dbReference>
<dbReference type="GO" id="GO:0005524">
    <property type="term" value="F:ATP binding"/>
    <property type="evidence" value="ECO:0007669"/>
    <property type="project" value="UniProtKB-KW"/>
</dbReference>
<dbReference type="FunFam" id="3.40.50.300:FF:000640">
    <property type="entry name" value="MoxR family ATPase"/>
    <property type="match status" value="1"/>
</dbReference>
<dbReference type="SUPFAM" id="SSF52540">
    <property type="entry name" value="P-loop containing nucleoside triphosphate hydrolases"/>
    <property type="match status" value="1"/>
</dbReference>
<proteinExistence type="inferred from homology"/>
<evidence type="ECO:0000259" key="4">
    <source>
        <dbReference type="Pfam" id="PF07726"/>
    </source>
</evidence>
<dbReference type="InterPro" id="IPR027417">
    <property type="entry name" value="P-loop_NTPase"/>
</dbReference>
<evidence type="ECO:0000313" key="7">
    <source>
        <dbReference type="Proteomes" id="UP000010816"/>
    </source>
</evidence>
<dbReference type="OrthoDB" id="9808397at2"/>
<feature type="domain" description="ATPase AAA-3" evidence="4">
    <location>
        <begin position="51"/>
        <end position="181"/>
    </location>
</feature>
<dbReference type="InterPro" id="IPR011703">
    <property type="entry name" value="ATPase_AAA-3"/>
</dbReference>
<gene>
    <name evidence="6" type="ORF">Thimo_0660</name>
</gene>
<keyword evidence="1" id="KW-0547">Nucleotide-binding</keyword>
<evidence type="ECO:0000259" key="5">
    <source>
        <dbReference type="Pfam" id="PF17863"/>
    </source>
</evidence>